<feature type="non-terminal residue" evidence="2">
    <location>
        <position position="289"/>
    </location>
</feature>
<dbReference type="Proteomes" id="UP001432322">
    <property type="component" value="Unassembled WGS sequence"/>
</dbReference>
<dbReference type="EMBL" id="BTSY01000006">
    <property type="protein sequence ID" value="GMT33661.1"/>
    <property type="molecule type" value="Genomic_DNA"/>
</dbReference>
<comment type="caution">
    <text evidence="2">The sequence shown here is derived from an EMBL/GenBank/DDBJ whole genome shotgun (WGS) entry which is preliminary data.</text>
</comment>
<feature type="transmembrane region" description="Helical" evidence="1">
    <location>
        <begin position="44"/>
        <end position="60"/>
    </location>
</feature>
<keyword evidence="1" id="KW-1133">Transmembrane helix</keyword>
<dbReference type="AlphaFoldDB" id="A0AAV5WMZ4"/>
<proteinExistence type="predicted"/>
<reference evidence="2" key="1">
    <citation type="submission" date="2023-10" db="EMBL/GenBank/DDBJ databases">
        <title>Genome assembly of Pristionchus species.</title>
        <authorList>
            <person name="Yoshida K."/>
            <person name="Sommer R.J."/>
        </authorList>
    </citation>
    <scope>NUCLEOTIDE SEQUENCE</scope>
    <source>
        <strain evidence="2">RS5133</strain>
    </source>
</reference>
<organism evidence="2 3">
    <name type="scientific">Pristionchus fissidentatus</name>
    <dbReference type="NCBI Taxonomy" id="1538716"/>
    <lineage>
        <taxon>Eukaryota</taxon>
        <taxon>Metazoa</taxon>
        <taxon>Ecdysozoa</taxon>
        <taxon>Nematoda</taxon>
        <taxon>Chromadorea</taxon>
        <taxon>Rhabditida</taxon>
        <taxon>Rhabditina</taxon>
        <taxon>Diplogasteromorpha</taxon>
        <taxon>Diplogasteroidea</taxon>
        <taxon>Neodiplogasteridae</taxon>
        <taxon>Pristionchus</taxon>
    </lineage>
</organism>
<keyword evidence="3" id="KW-1185">Reference proteome</keyword>
<name>A0AAV5WMZ4_9BILA</name>
<feature type="transmembrane region" description="Helical" evidence="1">
    <location>
        <begin position="194"/>
        <end position="214"/>
    </location>
</feature>
<protein>
    <submittedName>
        <fullName evidence="2">Uncharacterized protein</fullName>
    </submittedName>
</protein>
<feature type="non-terminal residue" evidence="2">
    <location>
        <position position="1"/>
    </location>
</feature>
<evidence type="ECO:0000313" key="2">
    <source>
        <dbReference type="EMBL" id="GMT33661.1"/>
    </source>
</evidence>
<keyword evidence="1" id="KW-0812">Transmembrane</keyword>
<sequence length="289" mass="29670">GVPFFLAPTDSTSTVSFDSPITVSIASSATVSSGCASSVGGADFLPLFVGLVFFLSSILSTRTVSFDSSATVYFFSVVAVSVASTATVSKFSSATAVSVCVSSAGGADFLPLKDGFPFFLSSTLSTDSTTTESVDSSTTVTSDWARDEAALLTLKVGLSISSSSSFCSLNDLPLFFDTGVFSAPFGAGVATSGVFLGLPLLLSLVGVTSAPFGVSSPLRTRVFDSLFSLSGAGVSSSIFFLFLAQITCTSSFSSSATSHTVSSGEPYFPVLPSRPALINLYWLRSLRSC</sequence>
<gene>
    <name evidence="2" type="ORF">PFISCL1PPCAC_24958</name>
</gene>
<evidence type="ECO:0000256" key="1">
    <source>
        <dbReference type="SAM" id="Phobius"/>
    </source>
</evidence>
<accession>A0AAV5WMZ4</accession>
<feature type="transmembrane region" description="Helical" evidence="1">
    <location>
        <begin position="226"/>
        <end position="246"/>
    </location>
</feature>
<keyword evidence="1" id="KW-0472">Membrane</keyword>
<evidence type="ECO:0000313" key="3">
    <source>
        <dbReference type="Proteomes" id="UP001432322"/>
    </source>
</evidence>